<dbReference type="Proteomes" id="UP001279734">
    <property type="component" value="Unassembled WGS sequence"/>
</dbReference>
<gene>
    <name evidence="2" type="ORF">Nepgr_019578</name>
</gene>
<evidence type="ECO:0000313" key="3">
    <source>
        <dbReference type="Proteomes" id="UP001279734"/>
    </source>
</evidence>
<name>A0AAD3SVB4_NEPGR</name>
<evidence type="ECO:0000256" key="1">
    <source>
        <dbReference type="SAM" id="SignalP"/>
    </source>
</evidence>
<feature type="signal peptide" evidence="1">
    <location>
        <begin position="1"/>
        <end position="18"/>
    </location>
</feature>
<evidence type="ECO:0000313" key="2">
    <source>
        <dbReference type="EMBL" id="GMH17737.1"/>
    </source>
</evidence>
<dbReference type="EMBL" id="BSYO01000018">
    <property type="protein sequence ID" value="GMH17737.1"/>
    <property type="molecule type" value="Genomic_DNA"/>
</dbReference>
<keyword evidence="1" id="KW-0732">Signal</keyword>
<keyword evidence="3" id="KW-1185">Reference proteome</keyword>
<comment type="caution">
    <text evidence="2">The sequence shown here is derived from an EMBL/GenBank/DDBJ whole genome shotgun (WGS) entry which is preliminary data.</text>
</comment>
<organism evidence="2 3">
    <name type="scientific">Nepenthes gracilis</name>
    <name type="common">Slender pitcher plant</name>
    <dbReference type="NCBI Taxonomy" id="150966"/>
    <lineage>
        <taxon>Eukaryota</taxon>
        <taxon>Viridiplantae</taxon>
        <taxon>Streptophyta</taxon>
        <taxon>Embryophyta</taxon>
        <taxon>Tracheophyta</taxon>
        <taxon>Spermatophyta</taxon>
        <taxon>Magnoliopsida</taxon>
        <taxon>eudicotyledons</taxon>
        <taxon>Gunneridae</taxon>
        <taxon>Pentapetalae</taxon>
        <taxon>Caryophyllales</taxon>
        <taxon>Nepenthaceae</taxon>
        <taxon>Nepenthes</taxon>
    </lineage>
</organism>
<proteinExistence type="predicted"/>
<accession>A0AAD3SVB4</accession>
<sequence>MVLLTLGVFVAAFGSCPAAGGAEFWPYASRMPLFDAVPSGGGRWPCQADGLTWLLLATSPLLLPQVKSVVPVFVFGWFDEHFVLAGLCGGGQSDVPRCQFLLVYYRLRCCFELSRPPPLLTKPGYFLEPSAFARMSGRAFAARRFDALCWFETKRACFETNLLSPVFGDVA</sequence>
<reference evidence="2" key="1">
    <citation type="submission" date="2023-05" db="EMBL/GenBank/DDBJ databases">
        <title>Nepenthes gracilis genome sequencing.</title>
        <authorList>
            <person name="Fukushima K."/>
        </authorList>
    </citation>
    <scope>NUCLEOTIDE SEQUENCE</scope>
    <source>
        <strain evidence="2">SING2019-196</strain>
    </source>
</reference>
<feature type="chain" id="PRO_5042067697" description="Secreted protein" evidence="1">
    <location>
        <begin position="19"/>
        <end position="171"/>
    </location>
</feature>
<protein>
    <recommendedName>
        <fullName evidence="4">Secreted protein</fullName>
    </recommendedName>
</protein>
<dbReference type="AlphaFoldDB" id="A0AAD3SVB4"/>
<evidence type="ECO:0008006" key="4">
    <source>
        <dbReference type="Google" id="ProtNLM"/>
    </source>
</evidence>